<feature type="domain" description="Helicase HerA central" evidence="2">
    <location>
        <begin position="493"/>
        <end position="630"/>
    </location>
</feature>
<comment type="caution">
    <text evidence="3">The sequence shown here is derived from an EMBL/GenBank/DDBJ whole genome shotgun (WGS) entry which is preliminary data.</text>
</comment>
<organism evidence="3 4">
    <name type="scientific">Sporosarcina luteola</name>
    <dbReference type="NCBI Taxonomy" id="582850"/>
    <lineage>
        <taxon>Bacteria</taxon>
        <taxon>Bacillati</taxon>
        <taxon>Bacillota</taxon>
        <taxon>Bacilli</taxon>
        <taxon>Bacillales</taxon>
        <taxon>Caryophanaceae</taxon>
        <taxon>Sporosarcina</taxon>
    </lineage>
</organism>
<evidence type="ECO:0000313" key="3">
    <source>
        <dbReference type="EMBL" id="GEN81838.1"/>
    </source>
</evidence>
<dbReference type="InterPro" id="IPR002789">
    <property type="entry name" value="HerA_central"/>
</dbReference>
<dbReference type="RefSeq" id="WP_147054296.1">
    <property type="nucleotide sequence ID" value="NZ_BJYL01000003.1"/>
</dbReference>
<dbReference type="InterPro" id="IPR027417">
    <property type="entry name" value="P-loop_NTPase"/>
</dbReference>
<reference evidence="3 4" key="1">
    <citation type="submission" date="2019-07" db="EMBL/GenBank/DDBJ databases">
        <title>Whole genome shotgun sequence of Sporosarcina luteola NBRC 105378.</title>
        <authorList>
            <person name="Hosoyama A."/>
            <person name="Uohara A."/>
            <person name="Ohji S."/>
            <person name="Ichikawa N."/>
        </authorList>
    </citation>
    <scope>NUCLEOTIDE SEQUENCE [LARGE SCALE GENOMIC DNA]</scope>
    <source>
        <strain evidence="3 4">NBRC 105378</strain>
    </source>
</reference>
<dbReference type="Pfam" id="PF01935">
    <property type="entry name" value="DUF87"/>
    <property type="match status" value="1"/>
</dbReference>
<evidence type="ECO:0000259" key="2">
    <source>
        <dbReference type="Pfam" id="PF01935"/>
    </source>
</evidence>
<protein>
    <submittedName>
        <fullName evidence="3">ATP-binding protein</fullName>
    </submittedName>
</protein>
<sequence>MKLAIREEEKLQRSFTLAEELLERTYLHNLTKYEVSPIPAHIANITVRQNIRLFQITKIVYDKNEDVTEKLINIYNTVGSLGSSLALIIDSDGKEVQLYIGIRSGNVLSAQDGLEKSFKGNFPGTQLKNIRNSQIETLIDHLFTGDFSKEQRTVCSVTGIPAFKDVEQDQYIQGLEKLIDAMRGEKFSALFLADAVDLNGAEKTRQGYEELYTNLTPFKETTITSGQNDSFAVVKGITEGITNTINDSITKTQSFTEGKTEGSSDSVTDTKAPNILSATVKTLFGGKVSTAQGITRNYNENQSSTTGNSTTEGVSRATSNTKNSGETKTEGSSRTMQVQFENKTVSQLLTKIDEQLDRLRHAEDLGLWHYSCYFLADDEQTARVAATNYQSLIRGNNSALEGSSINVWKPGHIQKDLLMEYLSRFSHPSLSQQEGLNSQLSKVNGGTLINSRELAIAYGLPRKSVSGIPVIETAEFGRNVYRVDLQQEDRTIRLGNIYYMGQKEPTNVELNVESLAMHTFVTGSTGSGKSNTIYNLVNELDKQNVRFLIIEPAKGEYKNIFGGRPDVRVFGTNPSFAPLLKINPFRFPDAIHVLEHIDRLIEIFNACWPMYAAMPAVLREAVENVYEEAGWDLEKSIHFEPIPVYPTLKQLVIILPAVIERSAYSEEVKSNYVGSLVTRVKSLTMGLVGNIFVDQEVPNEHLFDENCIVDLSRVGSSETKSLLMGILFMRLQEHRMANSTGMNNPLRHITVLEEAHHLLRKTSVTQSDEGANLQGKSVEMLTNAISEMRTYGEGFIIADQSPNLLDPSVIRNTNTKIIMRLPDGNDRVEVGASASLNDEQLNEISKLETGVAIVYQNNWLQPVLSKIDYFGSAIPFSYSHNPKQALKEQRGKMTKVMQLLLRSRLSYKIASDAKYVEECVEFVGKSDLPAYKRFQVTYALENLLATNELIYWDEEHFNKLAQIISELIDGDRLVNYSKSSLDIVVFTEKFLRALATYVDPGNAELSLAVMQCLLYEYAMKFPSFASFYEEWCAYEMKVRETI</sequence>
<gene>
    <name evidence="3" type="ORF">SLU01_01500</name>
</gene>
<dbReference type="EMBL" id="BJYL01000003">
    <property type="protein sequence ID" value="GEN81838.1"/>
    <property type="molecule type" value="Genomic_DNA"/>
</dbReference>
<keyword evidence="3" id="KW-0547">Nucleotide-binding</keyword>
<accession>A0A511Z307</accession>
<feature type="compositionally biased region" description="Polar residues" evidence="1">
    <location>
        <begin position="296"/>
        <end position="324"/>
    </location>
</feature>
<dbReference type="PANTHER" id="PTHR42957">
    <property type="entry name" value="HELICASE MJ1565-RELATED"/>
    <property type="match status" value="1"/>
</dbReference>
<feature type="region of interest" description="Disordered" evidence="1">
    <location>
        <begin position="296"/>
        <end position="336"/>
    </location>
</feature>
<keyword evidence="4" id="KW-1185">Reference proteome</keyword>
<dbReference type="SUPFAM" id="SSF52540">
    <property type="entry name" value="P-loop containing nucleoside triphosphate hydrolases"/>
    <property type="match status" value="1"/>
</dbReference>
<dbReference type="OrthoDB" id="9806951at2"/>
<proteinExistence type="predicted"/>
<evidence type="ECO:0000313" key="4">
    <source>
        <dbReference type="Proteomes" id="UP000321901"/>
    </source>
</evidence>
<dbReference type="Gene3D" id="3.40.50.300">
    <property type="entry name" value="P-loop containing nucleotide triphosphate hydrolases"/>
    <property type="match status" value="2"/>
</dbReference>
<dbReference type="GO" id="GO:0005524">
    <property type="term" value="F:ATP binding"/>
    <property type="evidence" value="ECO:0007669"/>
    <property type="project" value="UniProtKB-KW"/>
</dbReference>
<dbReference type="InterPro" id="IPR008571">
    <property type="entry name" value="HerA-like"/>
</dbReference>
<name>A0A511Z307_9BACL</name>
<dbReference type="Proteomes" id="UP000321901">
    <property type="component" value="Unassembled WGS sequence"/>
</dbReference>
<dbReference type="AlphaFoldDB" id="A0A511Z307"/>
<dbReference type="PANTHER" id="PTHR42957:SF1">
    <property type="entry name" value="HELICASE MJ1565-RELATED"/>
    <property type="match status" value="1"/>
</dbReference>
<evidence type="ECO:0000256" key="1">
    <source>
        <dbReference type="SAM" id="MobiDB-lite"/>
    </source>
</evidence>
<keyword evidence="3" id="KW-0067">ATP-binding</keyword>